<feature type="signal peptide" evidence="1">
    <location>
        <begin position="1"/>
        <end position="21"/>
    </location>
</feature>
<evidence type="ECO:0008006" key="4">
    <source>
        <dbReference type="Google" id="ProtNLM"/>
    </source>
</evidence>
<dbReference type="PROSITE" id="PS51257">
    <property type="entry name" value="PROKAR_LIPOPROTEIN"/>
    <property type="match status" value="1"/>
</dbReference>
<dbReference type="EMBL" id="PDWK01000031">
    <property type="protein sequence ID" value="KAF1688957.1"/>
    <property type="molecule type" value="Genomic_DNA"/>
</dbReference>
<dbReference type="RefSeq" id="WP_162124475.1">
    <property type="nucleotide sequence ID" value="NZ_PDWK01000031.1"/>
</dbReference>
<dbReference type="AlphaFoldDB" id="A0A921TG20"/>
<keyword evidence="1" id="KW-0732">Signal</keyword>
<comment type="caution">
    <text evidence="2">The sequence shown here is derived from an EMBL/GenBank/DDBJ whole genome shotgun (WGS) entry which is preliminary data.</text>
</comment>
<dbReference type="Pfam" id="PF11191">
    <property type="entry name" value="DUF2782"/>
    <property type="match status" value="1"/>
</dbReference>
<sequence>MRLPILPAAALAVLLAATGCATTGNPPPVDLTGAEVAARTLENGDVVEEYRVAGQLRMVKITPLRGPAYYLYDRDGDGVLDSGDRDRLPMVYWKLFQW</sequence>
<dbReference type="Proteomes" id="UP000717981">
    <property type="component" value="Unassembled WGS sequence"/>
</dbReference>
<name>A0A921TG20_9GAMM</name>
<feature type="chain" id="PRO_5037644708" description="DUF2782 domain-containing protein" evidence="1">
    <location>
        <begin position="22"/>
        <end position="98"/>
    </location>
</feature>
<proteinExistence type="predicted"/>
<organism evidence="2 3">
    <name type="scientific">Pseudoxanthomonas taiwanensis</name>
    <dbReference type="NCBI Taxonomy" id="176598"/>
    <lineage>
        <taxon>Bacteria</taxon>
        <taxon>Pseudomonadati</taxon>
        <taxon>Pseudomonadota</taxon>
        <taxon>Gammaproteobacteria</taxon>
        <taxon>Lysobacterales</taxon>
        <taxon>Lysobacteraceae</taxon>
        <taxon>Pseudoxanthomonas</taxon>
    </lineage>
</organism>
<keyword evidence="3" id="KW-1185">Reference proteome</keyword>
<dbReference type="OrthoDB" id="5296182at2"/>
<gene>
    <name evidence="2" type="ORF">CR938_07840</name>
</gene>
<accession>A0A921TG20</accession>
<evidence type="ECO:0000256" key="1">
    <source>
        <dbReference type="SAM" id="SignalP"/>
    </source>
</evidence>
<protein>
    <recommendedName>
        <fullName evidence="4">DUF2782 domain-containing protein</fullName>
    </recommendedName>
</protein>
<evidence type="ECO:0000313" key="3">
    <source>
        <dbReference type="Proteomes" id="UP000717981"/>
    </source>
</evidence>
<evidence type="ECO:0000313" key="2">
    <source>
        <dbReference type="EMBL" id="KAF1688957.1"/>
    </source>
</evidence>
<reference evidence="2" key="1">
    <citation type="submission" date="2017-10" db="EMBL/GenBank/DDBJ databases">
        <title>Whole genome sequencing of members of genus Pseudoxanthomonas.</title>
        <authorList>
            <person name="Kumar S."/>
            <person name="Bansal K."/>
            <person name="Kaur A."/>
            <person name="Patil P."/>
            <person name="Sharma S."/>
            <person name="Patil P.B."/>
        </authorList>
    </citation>
    <scope>NUCLEOTIDE SEQUENCE</scope>
    <source>
        <strain evidence="2">DSM 22914</strain>
    </source>
</reference>
<dbReference type="Gene3D" id="2.20.130.30">
    <property type="entry name" value="Protein of unknown function DUF2782"/>
    <property type="match status" value="1"/>
</dbReference>
<dbReference type="InterPro" id="IPR021357">
    <property type="entry name" value="DUF2782"/>
</dbReference>